<dbReference type="Gene3D" id="3.40.50.1000">
    <property type="entry name" value="HAD superfamily/HAD-like"/>
    <property type="match status" value="1"/>
</dbReference>
<dbReference type="InterPro" id="IPR023214">
    <property type="entry name" value="HAD_sf"/>
</dbReference>
<comment type="caution">
    <text evidence="3">The sequence shown here is derived from an EMBL/GenBank/DDBJ whole genome shotgun (WGS) entry which is preliminary data.</text>
</comment>
<dbReference type="Pfam" id="PF03767">
    <property type="entry name" value="Acid_phosphat_B"/>
    <property type="match status" value="1"/>
</dbReference>
<evidence type="ECO:0000313" key="4">
    <source>
        <dbReference type="Proteomes" id="UP000292564"/>
    </source>
</evidence>
<sequence length="201" mass="21208">MTPRLRSGLLALLTTTTITLGAPAAAYGAPPAAPSIAGHSLPPYQTWIADVTAVTSAAQRYLADRLPDSSVKPAIVLDIDNTALETTYRPGLVSPATAPVLALARQAAADGAAVFFVTARPQVLGWQTAVNLRGAGYPVADAYLRPWFNTQPDAGFKTATRKQIEDLGYRIVANIGNNPSDLSGGFAERTFKLPDYDGQLI</sequence>
<name>A0A4Q7ZQP7_9ACTN</name>
<dbReference type="InterPro" id="IPR005519">
    <property type="entry name" value="Acid_phosphat_B-like"/>
</dbReference>
<reference evidence="3 4" key="1">
    <citation type="submission" date="2019-02" db="EMBL/GenBank/DDBJ databases">
        <title>Sequencing the genomes of 1000 actinobacteria strains.</title>
        <authorList>
            <person name="Klenk H.-P."/>
        </authorList>
    </citation>
    <scope>NUCLEOTIDE SEQUENCE [LARGE SCALE GENOMIC DNA]</scope>
    <source>
        <strain evidence="3 4">DSM 45162</strain>
    </source>
</reference>
<gene>
    <name evidence="3" type="ORF">EV385_5379</name>
</gene>
<dbReference type="Proteomes" id="UP000292564">
    <property type="component" value="Unassembled WGS sequence"/>
</dbReference>
<evidence type="ECO:0000313" key="3">
    <source>
        <dbReference type="EMBL" id="RZU53452.1"/>
    </source>
</evidence>
<dbReference type="OrthoDB" id="193314at2"/>
<dbReference type="InterPro" id="IPR036412">
    <property type="entry name" value="HAD-like_sf"/>
</dbReference>
<dbReference type="SUPFAM" id="SSF56784">
    <property type="entry name" value="HAD-like"/>
    <property type="match status" value="1"/>
</dbReference>
<dbReference type="RefSeq" id="WP_130511937.1">
    <property type="nucleotide sequence ID" value="NZ_SHKY01000001.1"/>
</dbReference>
<accession>A0A4Q7ZQP7</accession>
<feature type="chain" id="PRO_5038852347" evidence="2">
    <location>
        <begin position="25"/>
        <end position="201"/>
    </location>
</feature>
<dbReference type="AlphaFoldDB" id="A0A4Q7ZQP7"/>
<dbReference type="PANTHER" id="PTHR31284">
    <property type="entry name" value="ACID PHOSPHATASE-LIKE PROTEIN"/>
    <property type="match status" value="1"/>
</dbReference>
<keyword evidence="4" id="KW-1185">Reference proteome</keyword>
<dbReference type="EMBL" id="SHKY01000001">
    <property type="protein sequence ID" value="RZU53452.1"/>
    <property type="molecule type" value="Genomic_DNA"/>
</dbReference>
<proteinExistence type="predicted"/>
<organism evidence="3 4">
    <name type="scientific">Krasilnikovia cinnamomea</name>
    <dbReference type="NCBI Taxonomy" id="349313"/>
    <lineage>
        <taxon>Bacteria</taxon>
        <taxon>Bacillati</taxon>
        <taxon>Actinomycetota</taxon>
        <taxon>Actinomycetes</taxon>
        <taxon>Micromonosporales</taxon>
        <taxon>Micromonosporaceae</taxon>
        <taxon>Krasilnikovia</taxon>
    </lineage>
</organism>
<evidence type="ECO:0000256" key="2">
    <source>
        <dbReference type="SAM" id="SignalP"/>
    </source>
</evidence>
<feature type="signal peptide" evidence="2">
    <location>
        <begin position="1"/>
        <end position="24"/>
    </location>
</feature>
<protein>
    <submittedName>
        <fullName evidence="3">Putative acid phosphatase of HAD superfamily subfamily IIIB</fullName>
    </submittedName>
</protein>
<dbReference type="PANTHER" id="PTHR31284:SF10">
    <property type="entry name" value="ACID PHOSPHATASE-LIKE PROTEIN"/>
    <property type="match status" value="1"/>
</dbReference>
<evidence type="ECO:0000256" key="1">
    <source>
        <dbReference type="ARBA" id="ARBA00022729"/>
    </source>
</evidence>
<keyword evidence="1 2" id="KW-0732">Signal</keyword>